<keyword evidence="2" id="KW-1185">Reference proteome</keyword>
<reference evidence="1 2" key="1">
    <citation type="submission" date="2024-09" db="EMBL/GenBank/DDBJ databases">
        <authorList>
            <person name="Sun Q."/>
            <person name="Mori K."/>
        </authorList>
    </citation>
    <scope>NUCLEOTIDE SEQUENCE [LARGE SCALE GENOMIC DNA]</scope>
    <source>
        <strain evidence="1 2">TBRC 4576</strain>
    </source>
</reference>
<dbReference type="EMBL" id="JBHLZY010000025">
    <property type="protein sequence ID" value="MFB9770340.1"/>
    <property type="molecule type" value="Genomic_DNA"/>
</dbReference>
<dbReference type="Proteomes" id="UP001589691">
    <property type="component" value="Unassembled WGS sequence"/>
</dbReference>
<accession>A0ABV5WW34</accession>
<organism evidence="1 2">
    <name type="scientific">Lactiplantibacillus modestisalitolerans</name>
    <dbReference type="NCBI Taxonomy" id="1457219"/>
    <lineage>
        <taxon>Bacteria</taxon>
        <taxon>Bacillati</taxon>
        <taxon>Bacillota</taxon>
        <taxon>Bacilli</taxon>
        <taxon>Lactobacillales</taxon>
        <taxon>Lactobacillaceae</taxon>
        <taxon>Lactiplantibacillus</taxon>
    </lineage>
</organism>
<comment type="caution">
    <text evidence="1">The sequence shown here is derived from an EMBL/GenBank/DDBJ whole genome shotgun (WGS) entry which is preliminary data.</text>
</comment>
<dbReference type="RefSeq" id="WP_137642712.1">
    <property type="nucleotide sequence ID" value="NZ_BJEA01000010.1"/>
</dbReference>
<sequence length="149" mass="16187">MQRNVQTFIEAIQNEDYQTASVDGDYAKLSAQVPAWLEALLAIVRQDQLGTVTLAVKHEPAVSFRLETSLINLPLANLTEIGKVTDAEATMPVTINMIAESEALPSNLRIDELGQVADVVADPENATKRLTTWLTTQVDRLAEIAAADA</sequence>
<gene>
    <name evidence="1" type="ORF">ACFFLI_10750</name>
</gene>
<proteinExistence type="predicted"/>
<protein>
    <submittedName>
        <fullName evidence="1">Uncharacterized protein</fullName>
    </submittedName>
</protein>
<name>A0ABV5WW34_9LACO</name>
<evidence type="ECO:0000313" key="1">
    <source>
        <dbReference type="EMBL" id="MFB9770340.1"/>
    </source>
</evidence>
<evidence type="ECO:0000313" key="2">
    <source>
        <dbReference type="Proteomes" id="UP001589691"/>
    </source>
</evidence>